<feature type="domain" description="DUF1559" evidence="1">
    <location>
        <begin position="32"/>
        <end position="94"/>
    </location>
</feature>
<dbReference type="InterPro" id="IPR027558">
    <property type="entry name" value="Pre_pil_HX9DG_C"/>
</dbReference>
<dbReference type="SUPFAM" id="SSF54523">
    <property type="entry name" value="Pili subunits"/>
    <property type="match status" value="1"/>
</dbReference>
<sequence>MRRTRQFTLIELLVVIAIIAILAAMLLPALSKAREKAQAVSCTGNMKQISTGSMMYTDDWKQRTPSCHTFGTDATGISWRATIFKYVGDTKVYDCPSAQYEYSIDPLAGKEEVGECAIKGCYASNGNHTADAPPQRTIGVKLNTIKKPSKAVLYLEAVAHSHDFLGASTDAGATMTDASVKVHNDGANYAFVDGHVEWFLPTSIVCKKDECWWMASGKH</sequence>
<dbReference type="PANTHER" id="PTHR30093">
    <property type="entry name" value="GENERAL SECRETION PATHWAY PROTEIN G"/>
    <property type="match status" value="1"/>
</dbReference>
<dbReference type="InterPro" id="IPR012902">
    <property type="entry name" value="N_methyl_site"/>
</dbReference>
<proteinExistence type="predicted"/>
<gene>
    <name evidence="2" type="ORF">J3R75_002278</name>
</gene>
<dbReference type="RefSeq" id="WP_307261586.1">
    <property type="nucleotide sequence ID" value="NZ_JAUSVL010000001.1"/>
</dbReference>
<evidence type="ECO:0000313" key="2">
    <source>
        <dbReference type="EMBL" id="MDQ0290171.1"/>
    </source>
</evidence>
<evidence type="ECO:0000313" key="3">
    <source>
        <dbReference type="Proteomes" id="UP001238163"/>
    </source>
</evidence>
<dbReference type="Pfam" id="PF07596">
    <property type="entry name" value="SBP_bac_10"/>
    <property type="match status" value="1"/>
</dbReference>
<organism evidence="2 3">
    <name type="scientific">Oligosphaera ethanolica</name>
    <dbReference type="NCBI Taxonomy" id="760260"/>
    <lineage>
        <taxon>Bacteria</taxon>
        <taxon>Pseudomonadati</taxon>
        <taxon>Lentisphaerota</taxon>
        <taxon>Oligosphaeria</taxon>
        <taxon>Oligosphaerales</taxon>
        <taxon>Oligosphaeraceae</taxon>
        <taxon>Oligosphaera</taxon>
    </lineage>
</organism>
<comment type="caution">
    <text evidence="2">The sequence shown here is derived from an EMBL/GenBank/DDBJ whole genome shotgun (WGS) entry which is preliminary data.</text>
</comment>
<dbReference type="AlphaFoldDB" id="A0AAE4ANZ0"/>
<dbReference type="Gene3D" id="3.30.700.10">
    <property type="entry name" value="Glycoprotein, Type 4 Pilin"/>
    <property type="match status" value="1"/>
</dbReference>
<dbReference type="Pfam" id="PF07963">
    <property type="entry name" value="N_methyl"/>
    <property type="match status" value="1"/>
</dbReference>
<dbReference type="InterPro" id="IPR045584">
    <property type="entry name" value="Pilin-like"/>
</dbReference>
<keyword evidence="3" id="KW-1185">Reference proteome</keyword>
<name>A0AAE4ANZ0_9BACT</name>
<dbReference type="EMBL" id="JAUSVL010000001">
    <property type="protein sequence ID" value="MDQ0290171.1"/>
    <property type="molecule type" value="Genomic_DNA"/>
</dbReference>
<dbReference type="NCBIfam" id="TIGR04294">
    <property type="entry name" value="pre_pil_HX9DG"/>
    <property type="match status" value="1"/>
</dbReference>
<reference evidence="2" key="1">
    <citation type="submission" date="2023-07" db="EMBL/GenBank/DDBJ databases">
        <title>Genomic Encyclopedia of Type Strains, Phase IV (KMG-IV): sequencing the most valuable type-strain genomes for metagenomic binning, comparative biology and taxonomic classification.</title>
        <authorList>
            <person name="Goeker M."/>
        </authorList>
    </citation>
    <scope>NUCLEOTIDE SEQUENCE</scope>
    <source>
        <strain evidence="2">DSM 24202</strain>
    </source>
</reference>
<dbReference type="NCBIfam" id="TIGR02532">
    <property type="entry name" value="IV_pilin_GFxxxE"/>
    <property type="match status" value="1"/>
</dbReference>
<dbReference type="InterPro" id="IPR011453">
    <property type="entry name" value="DUF1559"/>
</dbReference>
<dbReference type="Proteomes" id="UP001238163">
    <property type="component" value="Unassembled WGS sequence"/>
</dbReference>
<protein>
    <submittedName>
        <fullName evidence="2">Prepilin-type processing-associated H-X9-DG protein/prepilin-type N-terminal cleavage/methylation domain-containing protein</fullName>
    </submittedName>
</protein>
<accession>A0AAE4ANZ0</accession>
<evidence type="ECO:0000259" key="1">
    <source>
        <dbReference type="Pfam" id="PF07596"/>
    </source>
</evidence>